<evidence type="ECO:0000313" key="2">
    <source>
        <dbReference type="EMBL" id="QDT10350.1"/>
    </source>
</evidence>
<dbReference type="OrthoDB" id="278319at2"/>
<sequence>MSSVAPQFGKTAVETYKHSGRVPVSGLILSLVVLVPIAVLLGAIYSGAVVWVPFIKLRGLLTCFYGGAIGGIVGTVCRAMKFRSTLFVSLMTLLIVAISYYASWASHQAFVIWRFDGMSDDVTASAIAGFLPQNIYEWASYIHDNGLWAMGKNGNAMSGIGVCVLWAVELLTILGVAWVSRATYGTAPFCENCNQWTQETRELAELPVSPDDPAWQKFAAGDLDAVKRLQVVQNVPQYVELQLAACGTCQESDYVSAVGITLVTDKEGEITKKEDDIVRHLHISRAQRDELQQFAVMMAEAVDAMDEETDEELKPYDPPQET</sequence>
<dbReference type="AlphaFoldDB" id="A0A517NT98"/>
<dbReference type="EMBL" id="CP036526">
    <property type="protein sequence ID" value="QDT10350.1"/>
    <property type="molecule type" value="Genomic_DNA"/>
</dbReference>
<feature type="transmembrane region" description="Helical" evidence="1">
    <location>
        <begin position="27"/>
        <end position="51"/>
    </location>
</feature>
<accession>A0A517NT98</accession>
<protein>
    <submittedName>
        <fullName evidence="2">Uncharacterized protein</fullName>
    </submittedName>
</protein>
<keyword evidence="1" id="KW-0812">Transmembrane</keyword>
<keyword evidence="1" id="KW-1133">Transmembrane helix</keyword>
<keyword evidence="1" id="KW-0472">Membrane</keyword>
<name>A0A517NT98_9BACT</name>
<feature type="transmembrane region" description="Helical" evidence="1">
    <location>
        <begin position="156"/>
        <end position="179"/>
    </location>
</feature>
<evidence type="ECO:0000256" key="1">
    <source>
        <dbReference type="SAM" id="Phobius"/>
    </source>
</evidence>
<dbReference type="RefSeq" id="WP_145417873.1">
    <property type="nucleotide sequence ID" value="NZ_CP036526.1"/>
</dbReference>
<reference evidence="2 3" key="1">
    <citation type="submission" date="2019-02" db="EMBL/GenBank/DDBJ databases">
        <title>Deep-cultivation of Planctomycetes and their phenomic and genomic characterization uncovers novel biology.</title>
        <authorList>
            <person name="Wiegand S."/>
            <person name="Jogler M."/>
            <person name="Boedeker C."/>
            <person name="Pinto D."/>
            <person name="Vollmers J."/>
            <person name="Rivas-Marin E."/>
            <person name="Kohn T."/>
            <person name="Peeters S.H."/>
            <person name="Heuer A."/>
            <person name="Rast P."/>
            <person name="Oberbeckmann S."/>
            <person name="Bunk B."/>
            <person name="Jeske O."/>
            <person name="Meyerdierks A."/>
            <person name="Storesund J.E."/>
            <person name="Kallscheuer N."/>
            <person name="Luecker S."/>
            <person name="Lage O.M."/>
            <person name="Pohl T."/>
            <person name="Merkel B.J."/>
            <person name="Hornburger P."/>
            <person name="Mueller R.-W."/>
            <person name="Bruemmer F."/>
            <person name="Labrenz M."/>
            <person name="Spormann A.M."/>
            <person name="Op den Camp H."/>
            <person name="Overmann J."/>
            <person name="Amann R."/>
            <person name="Jetten M.S.M."/>
            <person name="Mascher T."/>
            <person name="Medema M.H."/>
            <person name="Devos D.P."/>
            <person name="Kaster A.-K."/>
            <person name="Ovreas L."/>
            <person name="Rohde M."/>
            <person name="Galperin M.Y."/>
            <person name="Jogler C."/>
        </authorList>
    </citation>
    <scope>NUCLEOTIDE SEQUENCE [LARGE SCALE GENOMIC DNA]</scope>
    <source>
        <strain evidence="2 3">K23_9</strain>
    </source>
</reference>
<proteinExistence type="predicted"/>
<feature type="transmembrane region" description="Helical" evidence="1">
    <location>
        <begin position="57"/>
        <end position="77"/>
    </location>
</feature>
<feature type="transmembrane region" description="Helical" evidence="1">
    <location>
        <begin position="84"/>
        <end position="103"/>
    </location>
</feature>
<evidence type="ECO:0000313" key="3">
    <source>
        <dbReference type="Proteomes" id="UP000319817"/>
    </source>
</evidence>
<keyword evidence="3" id="KW-1185">Reference proteome</keyword>
<dbReference type="Proteomes" id="UP000319817">
    <property type="component" value="Chromosome"/>
</dbReference>
<organism evidence="2 3">
    <name type="scientific">Stieleria marina</name>
    <dbReference type="NCBI Taxonomy" id="1930275"/>
    <lineage>
        <taxon>Bacteria</taxon>
        <taxon>Pseudomonadati</taxon>
        <taxon>Planctomycetota</taxon>
        <taxon>Planctomycetia</taxon>
        <taxon>Pirellulales</taxon>
        <taxon>Pirellulaceae</taxon>
        <taxon>Stieleria</taxon>
    </lineage>
</organism>
<gene>
    <name evidence="2" type="ORF">K239x_23060</name>
</gene>